<reference evidence="3 4" key="1">
    <citation type="submission" date="2021-06" db="EMBL/GenBank/DDBJ databases">
        <authorList>
            <person name="Kallberg Y."/>
            <person name="Tangrot J."/>
            <person name="Rosling A."/>
        </authorList>
    </citation>
    <scope>NUCLEOTIDE SEQUENCE [LARGE SCALE GENOMIC DNA]</scope>
    <source>
        <strain evidence="3 4">120-4 pot B 10/14</strain>
    </source>
</reference>
<sequence>MPSSIIFKAIPNGYPIIGEHMEFVTREIDIENFPLADGEILVKNQYLSLDPYIRSKMRNPEIKANLSAYKIGEVLDGYGISIVVKSNNKNYQVGDYYVGFIGWEEYTHVPANAVSGIECLAKEISKYKVPESYFLGLLGMPGMTAYVGLNKIGRPEKGETIFISSALGAVGQVVGQLAKIKGLRIIGSAGDDSKIKYLNEELNFDGAFNYKTCNIDEKLKELCPNGIDIYFDNVGGEILDIVLNHLNNNARVVSCGMISQYNSKTPYGIKNLFQVIKKRLLIQGFIISDHYKEMDLFIKEMGELIEQGKLKYKEDIVKGIQNAPEAFLNMLTGKNFGKVIVKIF</sequence>
<dbReference type="InterPro" id="IPR036291">
    <property type="entry name" value="NAD(P)-bd_dom_sf"/>
</dbReference>
<gene>
    <name evidence="3" type="ORF">GMARGA_LOCUS20907</name>
</gene>
<dbReference type="InterPro" id="IPR011032">
    <property type="entry name" value="GroES-like_sf"/>
</dbReference>
<keyword evidence="1" id="KW-0560">Oxidoreductase</keyword>
<evidence type="ECO:0000256" key="1">
    <source>
        <dbReference type="ARBA" id="ARBA00023002"/>
    </source>
</evidence>
<dbReference type="InterPro" id="IPR013149">
    <property type="entry name" value="ADH-like_C"/>
</dbReference>
<name>A0ABN7VP07_GIGMA</name>
<evidence type="ECO:0000259" key="2">
    <source>
        <dbReference type="SMART" id="SM00829"/>
    </source>
</evidence>
<dbReference type="InterPro" id="IPR020843">
    <property type="entry name" value="ER"/>
</dbReference>
<organism evidence="3 4">
    <name type="scientific">Gigaspora margarita</name>
    <dbReference type="NCBI Taxonomy" id="4874"/>
    <lineage>
        <taxon>Eukaryota</taxon>
        <taxon>Fungi</taxon>
        <taxon>Fungi incertae sedis</taxon>
        <taxon>Mucoromycota</taxon>
        <taxon>Glomeromycotina</taxon>
        <taxon>Glomeromycetes</taxon>
        <taxon>Diversisporales</taxon>
        <taxon>Gigasporaceae</taxon>
        <taxon>Gigaspora</taxon>
    </lineage>
</organism>
<protein>
    <submittedName>
        <fullName evidence="3">16078_t:CDS:1</fullName>
    </submittedName>
</protein>
<evidence type="ECO:0000313" key="4">
    <source>
        <dbReference type="Proteomes" id="UP000789901"/>
    </source>
</evidence>
<dbReference type="PANTHER" id="PTHR43205">
    <property type="entry name" value="PROSTAGLANDIN REDUCTASE"/>
    <property type="match status" value="1"/>
</dbReference>
<accession>A0ABN7VP07</accession>
<dbReference type="SUPFAM" id="SSF51735">
    <property type="entry name" value="NAD(P)-binding Rossmann-fold domains"/>
    <property type="match status" value="1"/>
</dbReference>
<feature type="domain" description="Enoyl reductase (ER)" evidence="2">
    <location>
        <begin position="18"/>
        <end position="341"/>
    </location>
</feature>
<dbReference type="PANTHER" id="PTHR43205:SF7">
    <property type="entry name" value="PROSTAGLANDIN REDUCTASE 1"/>
    <property type="match status" value="1"/>
</dbReference>
<dbReference type="EMBL" id="CAJVQB010018811">
    <property type="protein sequence ID" value="CAG8788921.1"/>
    <property type="molecule type" value="Genomic_DNA"/>
</dbReference>
<dbReference type="CDD" id="cd05288">
    <property type="entry name" value="PGDH"/>
    <property type="match status" value="1"/>
</dbReference>
<dbReference type="Pfam" id="PF16884">
    <property type="entry name" value="ADH_N_2"/>
    <property type="match status" value="1"/>
</dbReference>
<dbReference type="Pfam" id="PF00107">
    <property type="entry name" value="ADH_zinc_N"/>
    <property type="match status" value="1"/>
</dbReference>
<dbReference type="SMART" id="SM00829">
    <property type="entry name" value="PKS_ER"/>
    <property type="match status" value="1"/>
</dbReference>
<comment type="caution">
    <text evidence="3">The sequence shown here is derived from an EMBL/GenBank/DDBJ whole genome shotgun (WGS) entry which is preliminary data.</text>
</comment>
<keyword evidence="4" id="KW-1185">Reference proteome</keyword>
<dbReference type="Proteomes" id="UP000789901">
    <property type="component" value="Unassembled WGS sequence"/>
</dbReference>
<proteinExistence type="predicted"/>
<dbReference type="Gene3D" id="3.90.180.10">
    <property type="entry name" value="Medium-chain alcohol dehydrogenases, catalytic domain"/>
    <property type="match status" value="1"/>
</dbReference>
<dbReference type="SUPFAM" id="SSF50129">
    <property type="entry name" value="GroES-like"/>
    <property type="match status" value="2"/>
</dbReference>
<dbReference type="InterPro" id="IPR045010">
    <property type="entry name" value="MDR_fam"/>
</dbReference>
<dbReference type="Gene3D" id="3.40.50.720">
    <property type="entry name" value="NAD(P)-binding Rossmann-like Domain"/>
    <property type="match status" value="1"/>
</dbReference>
<dbReference type="InterPro" id="IPR041694">
    <property type="entry name" value="ADH_N_2"/>
</dbReference>
<evidence type="ECO:0000313" key="3">
    <source>
        <dbReference type="EMBL" id="CAG8788921.1"/>
    </source>
</evidence>